<name>A0A5K3EMH8_MESCO</name>
<proteinExistence type="predicted"/>
<dbReference type="AlphaFoldDB" id="A0A5K3EMH8"/>
<protein>
    <submittedName>
        <fullName evidence="1">Uncharacterized protein</fullName>
    </submittedName>
</protein>
<dbReference type="WBParaSite" id="MCU_001322-RA">
    <property type="protein sequence ID" value="MCU_001322-RA"/>
    <property type="gene ID" value="MCU_001322"/>
</dbReference>
<accession>A0A5K3EMH8</accession>
<evidence type="ECO:0000313" key="1">
    <source>
        <dbReference type="WBParaSite" id="MCU_001322-RA"/>
    </source>
</evidence>
<organism evidence="1">
    <name type="scientific">Mesocestoides corti</name>
    <name type="common">Flatworm</name>
    <dbReference type="NCBI Taxonomy" id="53468"/>
    <lineage>
        <taxon>Eukaryota</taxon>
        <taxon>Metazoa</taxon>
        <taxon>Spiralia</taxon>
        <taxon>Lophotrochozoa</taxon>
        <taxon>Platyhelminthes</taxon>
        <taxon>Cestoda</taxon>
        <taxon>Eucestoda</taxon>
        <taxon>Cyclophyllidea</taxon>
        <taxon>Mesocestoididae</taxon>
        <taxon>Mesocestoides</taxon>
    </lineage>
</organism>
<sequence length="53" mass="5960">MSSRLSRPRSQSCRVDMVVASMWLRVPHLGLFTAPTTSAQSRKRSNLLRATTN</sequence>
<reference evidence="1" key="1">
    <citation type="submission" date="2019-11" db="UniProtKB">
        <authorList>
            <consortium name="WormBaseParasite"/>
        </authorList>
    </citation>
    <scope>IDENTIFICATION</scope>
</reference>